<feature type="coiled-coil region" evidence="1">
    <location>
        <begin position="961"/>
        <end position="988"/>
    </location>
</feature>
<reference evidence="2 3" key="1">
    <citation type="submission" date="2016-10" db="EMBL/GenBank/DDBJ databases">
        <title>Systematic genetic and metabolomic analysis of Xenorhabdus and Photorhabdus spp., highlights the requirements for a dual symbiotic and pathogenic life style.</title>
        <authorList>
            <person name="Tobias N.J."/>
            <person name="Wolff H."/>
            <person name="Djahanschiri B."/>
            <person name="Pidot S.J."/>
            <person name="Stinear T.P."/>
            <person name="Ebersberger I."/>
            <person name="Bode H.B."/>
        </authorList>
    </citation>
    <scope>NUCLEOTIDE SEQUENCE [LARGE SCALE GENOMIC DNA]</scope>
    <source>
        <strain evidence="2 3">DSM 22392</strain>
    </source>
</reference>
<evidence type="ECO:0000313" key="2">
    <source>
        <dbReference type="EMBL" id="OTA18338.1"/>
    </source>
</evidence>
<gene>
    <name evidence="2" type="ORF">Xvie_00158</name>
</gene>
<feature type="coiled-coil region" evidence="1">
    <location>
        <begin position="728"/>
        <end position="776"/>
    </location>
</feature>
<dbReference type="GO" id="GO:0006302">
    <property type="term" value="P:double-strand break repair"/>
    <property type="evidence" value="ECO:0007669"/>
    <property type="project" value="InterPro"/>
</dbReference>
<feature type="coiled-coil region" evidence="1">
    <location>
        <begin position="558"/>
        <end position="675"/>
    </location>
</feature>
<dbReference type="InterPro" id="IPR027417">
    <property type="entry name" value="P-loop_NTPase"/>
</dbReference>
<evidence type="ECO:0000256" key="1">
    <source>
        <dbReference type="SAM" id="Coils"/>
    </source>
</evidence>
<feature type="coiled-coil region" evidence="1">
    <location>
        <begin position="880"/>
        <end position="925"/>
    </location>
</feature>
<sequence>MKILSLRLKNINSLQGEWKVDFTTEPFASNGLFAITGSTGAGKTSLLDAICLALYHETPRLKTISISQNELMTRHTTECLAEVEFEVKGIAYRAFWSQRRARNQADGKLQQPKGELALKEDGKILADKLPEKKEKIAEITGLDFSRFTKSMLLSQGDFAAFLNAQDKDRADLLEELTGTEIYGILSQEIYQRHKEAQSELNIQQAKASSIELFTPEQQQTYQNQQQQLIAEEAKLTQQIKVLQAAEQWLFRRDELQQSQVSNAALLQQTEQAIQEAQPQLQQLAASEPAEKIRPLWDAQNRALHEKQRFTEQRTKIENERQQQLEMLQPAEQQLTQLEKIEEEHQQHQNQQEKLISEQVMPLDHKIDIQSKDLLKLEKEITRQNLDLTDILSQHQNAQNQIATLNSEQKALEFYYEQHPYYHNLDSKLPEWKQLFIRQKERQEKISQLTPSIQKIASELTRTTDHLNILNTELAKKQEQSQTLLNNLTSAEKQLIALQQKHPLEQLQKNLENYQKQLASQNQLEILLPQLQQQQTAITTDKNKLISSLSLIKALPDQIATLNQQLADKQQHFDDLTNRIRLEQRIVNLEKERTQLKEGESCPLCGSTHHPLISEYQNIALSHSEERLKTLRQQIDQFQENRTALQQKQQIQQQNCEQLQQNITQCNAKLAELVKQWNHHCQQLQTIELSIIKLPIEEEAVNHFINQRQSAYCQHQAQQDAFLQAEKNHQAAEKALSANREQYQACEKNLELEKFKQDSAQKQFAEKTAEAQQIEADYATTAQQLSTELQPTPFTLPTHQETENWLQQREQELKNYHDSREKWQQLQKEQAALQSRQNELDKQKNKLTIHIHTLNEQQQQQKLLLGQTCLERQRLFGEQSIITIRQALQQKTNELEEACKQAAFHLQKLQNKISQLTGATSEVERNHAAAEVNYKLAANQFQTGLEMQDFPDQLSFERALLEPEQREKLRQLQEKLEQQQLQAKTRHQESQIALLRHTEMQPQLPEQYALEQHALEQYEEQQLSTILIDVISKLKHNNQQQGEIRILLNSDATRRQQQQELLSQITLSQQNYNDWSYLNNLIGSADGAKFRRFAQGLTLDHLVHLANIRLEKLHGRYYLQRKTDGGLELQVVDTWQADAIRDTKTLSGGESFLVSLALALALSDLVSNKTQIESLFLDEGFGTLDPETLDIALDALDHLNASGKTIGVISHVEALKERIPVQIKVEKKNGLGFSQLAPEFRV</sequence>
<dbReference type="SUPFAM" id="SSF52540">
    <property type="entry name" value="P-loop containing nucleoside triphosphate hydrolases"/>
    <property type="match status" value="1"/>
</dbReference>
<protein>
    <submittedName>
        <fullName evidence="2">Nuclease SbcCD subunit C</fullName>
    </submittedName>
</protein>
<comment type="caution">
    <text evidence="2">The sequence shown here is derived from an EMBL/GenBank/DDBJ whole genome shotgun (WGS) entry which is preliminary data.</text>
</comment>
<dbReference type="RefSeq" id="WP_086107503.1">
    <property type="nucleotide sequence ID" value="NZ_CAWNGD010000001.1"/>
</dbReference>
<keyword evidence="3" id="KW-1185">Reference proteome</keyword>
<dbReference type="OrthoDB" id="9795626at2"/>
<proteinExistence type="predicted"/>
<dbReference type="EMBL" id="MUBJ01000001">
    <property type="protein sequence ID" value="OTA18338.1"/>
    <property type="molecule type" value="Genomic_DNA"/>
</dbReference>
<accession>A0A1Y2SI09</accession>
<name>A0A1Y2SI09_9GAMM</name>
<dbReference type="PANTHER" id="PTHR32114:SF2">
    <property type="entry name" value="ABC TRANSPORTER ABCH.3"/>
    <property type="match status" value="1"/>
</dbReference>
<dbReference type="PANTHER" id="PTHR32114">
    <property type="entry name" value="ABC TRANSPORTER ABCH.3"/>
    <property type="match status" value="1"/>
</dbReference>
<evidence type="ECO:0000313" key="3">
    <source>
        <dbReference type="Proteomes" id="UP000194350"/>
    </source>
</evidence>
<feature type="coiled-coil region" evidence="1">
    <location>
        <begin position="466"/>
        <end position="523"/>
    </location>
</feature>
<organism evidence="2 3">
    <name type="scientific">Xenorhabdus vietnamensis</name>
    <dbReference type="NCBI Taxonomy" id="351656"/>
    <lineage>
        <taxon>Bacteria</taxon>
        <taxon>Pseudomonadati</taxon>
        <taxon>Pseudomonadota</taxon>
        <taxon>Gammaproteobacteria</taxon>
        <taxon>Enterobacterales</taxon>
        <taxon>Morganellaceae</taxon>
        <taxon>Xenorhabdus</taxon>
    </lineage>
</organism>
<keyword evidence="1" id="KW-0175">Coiled coil</keyword>
<dbReference type="GO" id="GO:0016887">
    <property type="term" value="F:ATP hydrolysis activity"/>
    <property type="evidence" value="ECO:0007669"/>
    <property type="project" value="InterPro"/>
</dbReference>
<feature type="coiled-coil region" evidence="1">
    <location>
        <begin position="306"/>
        <end position="357"/>
    </location>
</feature>
<feature type="coiled-coil region" evidence="1">
    <location>
        <begin position="805"/>
        <end position="845"/>
    </location>
</feature>
<dbReference type="STRING" id="351656.Xvie_00158"/>
<dbReference type="Proteomes" id="UP000194350">
    <property type="component" value="Unassembled WGS sequence"/>
</dbReference>
<dbReference type="AlphaFoldDB" id="A0A1Y2SI09"/>
<dbReference type="Gene3D" id="3.40.50.300">
    <property type="entry name" value="P-loop containing nucleotide triphosphate hydrolases"/>
    <property type="match status" value="2"/>
</dbReference>
<dbReference type="Pfam" id="PF13558">
    <property type="entry name" value="SbcC_Walker_B"/>
    <property type="match status" value="1"/>
</dbReference>